<dbReference type="InterPro" id="IPR052190">
    <property type="entry name" value="Euk-Arch_PrmC-MTase"/>
</dbReference>
<evidence type="ECO:0000256" key="6">
    <source>
        <dbReference type="ARBA" id="ARBA00023242"/>
    </source>
</evidence>
<dbReference type="GO" id="GO:0005634">
    <property type="term" value="C:nucleus"/>
    <property type="evidence" value="ECO:0007669"/>
    <property type="project" value="UniProtKB-SubCell"/>
</dbReference>
<evidence type="ECO:0000256" key="4">
    <source>
        <dbReference type="ARBA" id="ARBA00022679"/>
    </source>
</evidence>
<dbReference type="FunFam" id="3.40.50.150:FF:000077">
    <property type="entry name" value="HemK methyltransferase family member 2"/>
    <property type="match status" value="1"/>
</dbReference>
<dbReference type="GO" id="GO:0035657">
    <property type="term" value="C:eRF1 methyltransferase complex"/>
    <property type="evidence" value="ECO:0007669"/>
    <property type="project" value="TreeGrafter"/>
</dbReference>
<dbReference type="AlphaFoldDB" id="A0A0H2S892"/>
<sequence length="222" mass="24306">MIPTPDTSHLTNADFEHVYEPAEDTFILLDALEADAERLRALTPRIAMEIGSGSGCVSAFLGAVLGSTTCLYLSTDINPHAALCTLKTGGQNKVPLEPVVTSLIGPFAKRLHRAVDVLIFNPPYVPTEDEEMTDAQAGRAIEGSWAGGKQGMLVTERVLCGLDEILSEKGLFYLVAVKDNDVPSIRRRMDEEYGFESDIVLQRRAGREHLFVIRFSRKASPS</sequence>
<dbReference type="PANTHER" id="PTHR45875">
    <property type="entry name" value="METHYLTRANSFERASE N6AMT1"/>
    <property type="match status" value="1"/>
</dbReference>
<evidence type="ECO:0000256" key="1">
    <source>
        <dbReference type="ARBA" id="ARBA00004123"/>
    </source>
</evidence>
<evidence type="ECO:0000256" key="2">
    <source>
        <dbReference type="ARBA" id="ARBA00006149"/>
    </source>
</evidence>
<dbReference type="Gene3D" id="3.40.50.150">
    <property type="entry name" value="Vaccinia Virus protein VP39"/>
    <property type="match status" value="1"/>
</dbReference>
<gene>
    <name evidence="7" type="ORF">SCHPADRAFT_897783</name>
</gene>
<protein>
    <submittedName>
        <fullName evidence="7">S-adenosyl-L-methionine-dependent methyltransferase</fullName>
    </submittedName>
</protein>
<evidence type="ECO:0000313" key="7">
    <source>
        <dbReference type="EMBL" id="KLO20505.1"/>
    </source>
</evidence>
<dbReference type="GO" id="GO:0008276">
    <property type="term" value="F:protein methyltransferase activity"/>
    <property type="evidence" value="ECO:0007669"/>
    <property type="project" value="TreeGrafter"/>
</dbReference>
<proteinExistence type="inferred from homology"/>
<dbReference type="FunCoup" id="A0A0H2S892">
    <property type="interactions" value="136"/>
</dbReference>
<comment type="subcellular location">
    <subcellularLocation>
        <location evidence="1">Nucleus</location>
    </subcellularLocation>
</comment>
<comment type="similarity">
    <text evidence="2">Belongs to the eukaryotic/archaeal PrmC-related family.</text>
</comment>
<dbReference type="PROSITE" id="PS00092">
    <property type="entry name" value="N6_MTASE"/>
    <property type="match status" value="1"/>
</dbReference>
<dbReference type="SUPFAM" id="SSF53335">
    <property type="entry name" value="S-adenosyl-L-methionine-dependent methyltransferases"/>
    <property type="match status" value="1"/>
</dbReference>
<dbReference type="GO" id="GO:0003676">
    <property type="term" value="F:nucleic acid binding"/>
    <property type="evidence" value="ECO:0007669"/>
    <property type="project" value="InterPro"/>
</dbReference>
<dbReference type="InterPro" id="IPR029063">
    <property type="entry name" value="SAM-dependent_MTases_sf"/>
</dbReference>
<dbReference type="InParanoid" id="A0A0H2S892"/>
<keyword evidence="6" id="KW-0539">Nucleus</keyword>
<dbReference type="InterPro" id="IPR004557">
    <property type="entry name" value="PrmC-related"/>
</dbReference>
<name>A0A0H2S892_9AGAM</name>
<organism evidence="7 8">
    <name type="scientific">Schizopora paradoxa</name>
    <dbReference type="NCBI Taxonomy" id="27342"/>
    <lineage>
        <taxon>Eukaryota</taxon>
        <taxon>Fungi</taxon>
        <taxon>Dikarya</taxon>
        <taxon>Basidiomycota</taxon>
        <taxon>Agaricomycotina</taxon>
        <taxon>Agaricomycetes</taxon>
        <taxon>Hymenochaetales</taxon>
        <taxon>Schizoporaceae</taxon>
        <taxon>Schizopora</taxon>
    </lineage>
</organism>
<dbReference type="EMBL" id="KQ085882">
    <property type="protein sequence ID" value="KLO20505.1"/>
    <property type="molecule type" value="Genomic_DNA"/>
</dbReference>
<dbReference type="Proteomes" id="UP000053477">
    <property type="component" value="Unassembled WGS sequence"/>
</dbReference>
<dbReference type="STRING" id="27342.A0A0H2S892"/>
<reference evidence="7 8" key="1">
    <citation type="submission" date="2015-04" db="EMBL/GenBank/DDBJ databases">
        <title>Complete genome sequence of Schizopora paradoxa KUC8140, a cosmopolitan wood degrader in East Asia.</title>
        <authorList>
            <consortium name="DOE Joint Genome Institute"/>
            <person name="Min B."/>
            <person name="Park H."/>
            <person name="Jang Y."/>
            <person name="Kim J.-J."/>
            <person name="Kim K.H."/>
            <person name="Pangilinan J."/>
            <person name="Lipzen A."/>
            <person name="Riley R."/>
            <person name="Grigoriev I.V."/>
            <person name="Spatafora J.W."/>
            <person name="Choi I.-G."/>
        </authorList>
    </citation>
    <scope>NUCLEOTIDE SEQUENCE [LARGE SCALE GENOMIC DNA]</scope>
    <source>
        <strain evidence="7 8">KUC8140</strain>
    </source>
</reference>
<keyword evidence="8" id="KW-1185">Reference proteome</keyword>
<dbReference type="PANTHER" id="PTHR45875:SF1">
    <property type="entry name" value="METHYLTRANSFERASE N6AMT1"/>
    <property type="match status" value="1"/>
</dbReference>
<dbReference type="NCBIfam" id="TIGR00537">
    <property type="entry name" value="hemK_rel_arch"/>
    <property type="match status" value="1"/>
</dbReference>
<dbReference type="InterPro" id="IPR002052">
    <property type="entry name" value="DNA_methylase_N6_adenine_CS"/>
</dbReference>
<keyword evidence="5" id="KW-0949">S-adenosyl-L-methionine</keyword>
<keyword evidence="3 7" id="KW-0489">Methyltransferase</keyword>
<evidence type="ECO:0000256" key="3">
    <source>
        <dbReference type="ARBA" id="ARBA00022603"/>
    </source>
</evidence>
<dbReference type="GO" id="GO:0008757">
    <property type="term" value="F:S-adenosylmethionine-dependent methyltransferase activity"/>
    <property type="evidence" value="ECO:0007669"/>
    <property type="project" value="TreeGrafter"/>
</dbReference>
<keyword evidence="4 7" id="KW-0808">Transferase</keyword>
<evidence type="ECO:0000313" key="8">
    <source>
        <dbReference type="Proteomes" id="UP000053477"/>
    </source>
</evidence>
<dbReference type="OrthoDB" id="406152at2759"/>
<evidence type="ECO:0000256" key="5">
    <source>
        <dbReference type="ARBA" id="ARBA00022691"/>
    </source>
</evidence>
<dbReference type="GO" id="GO:0032259">
    <property type="term" value="P:methylation"/>
    <property type="evidence" value="ECO:0007669"/>
    <property type="project" value="UniProtKB-KW"/>
</dbReference>
<accession>A0A0H2S892</accession>